<dbReference type="GO" id="GO:0004340">
    <property type="term" value="F:glucokinase activity"/>
    <property type="evidence" value="ECO:0007669"/>
    <property type="project" value="UniProtKB-EC"/>
</dbReference>
<dbReference type="EC" id="2.7.1.2" evidence="2"/>
<keyword evidence="3" id="KW-1185">Reference proteome</keyword>
<protein>
    <submittedName>
        <fullName evidence="2">Glucokinase</fullName>
        <ecNumber evidence="2">2.7.1.2</ecNumber>
    </submittedName>
</protein>
<organism evidence="2 3">
    <name type="scientific">Paenibacillus allorhizoplanae</name>
    <dbReference type="NCBI Taxonomy" id="2905648"/>
    <lineage>
        <taxon>Bacteria</taxon>
        <taxon>Bacillati</taxon>
        <taxon>Bacillota</taxon>
        <taxon>Bacilli</taxon>
        <taxon>Bacillales</taxon>
        <taxon>Paenibacillaceae</taxon>
        <taxon>Paenibacillus</taxon>
    </lineage>
</organism>
<comment type="caution">
    <text evidence="2">The sequence shown here is derived from an EMBL/GenBank/DDBJ whole genome shotgun (WGS) entry which is preliminary data.</text>
</comment>
<dbReference type="PANTHER" id="PTHR18964:SF149">
    <property type="entry name" value="BIFUNCTIONAL UDP-N-ACETYLGLUCOSAMINE 2-EPIMERASE_N-ACETYLMANNOSAMINE KINASE"/>
    <property type="match status" value="1"/>
</dbReference>
<sequence length="325" mass="34257">MSLLLGGMDIGGTKCAAVLGVSNSDTIHIVDKISFPTPATPEEALTQLGDALELLLQRNNGGTLQAIGISCGGPLSSKDGLVLSPPNLPGWDRIDVLTPFRDRFSVPVGLQNDANACALAEWKWGAGRGSDNMVFLTFGTGMGAGLILNGRIYGGANDMAGEVGHIRLAEDGPLGYGKYGSFEGFCSGGGIARLAQKLVEDGLHVKNSVLLLVNKELHELSAKDVFDAAHAGDELALRVIRTVSQQLGRGLAILVDILNPNTIVIGSIYERQESMLAPLVMEELQREALPISLGVCRIVPSGLKDHVGDAASLSVALHAYEQQRN</sequence>
<dbReference type="Proteomes" id="UP000838821">
    <property type="component" value="Unassembled WGS sequence"/>
</dbReference>
<dbReference type="PANTHER" id="PTHR18964">
    <property type="entry name" value="ROK (REPRESSOR, ORF, KINASE) FAMILY"/>
    <property type="match status" value="1"/>
</dbReference>
<proteinExistence type="inferred from homology"/>
<accession>A0ABM9BQX0</accession>
<name>A0ABM9BQX0_9BACL</name>
<dbReference type="Gene3D" id="3.30.420.40">
    <property type="match status" value="2"/>
</dbReference>
<dbReference type="Pfam" id="PF00480">
    <property type="entry name" value="ROK"/>
    <property type="match status" value="1"/>
</dbReference>
<dbReference type="RefSeq" id="WP_236284165.1">
    <property type="nucleotide sequence ID" value="NZ_CAKMMW010000001.1"/>
</dbReference>
<comment type="similarity">
    <text evidence="1">Belongs to the ROK (NagC/XylR) family.</text>
</comment>
<dbReference type="SUPFAM" id="SSF53067">
    <property type="entry name" value="Actin-like ATPase domain"/>
    <property type="match status" value="1"/>
</dbReference>
<keyword evidence="2" id="KW-0808">Transferase</keyword>
<dbReference type="InterPro" id="IPR000600">
    <property type="entry name" value="ROK"/>
</dbReference>
<dbReference type="EMBL" id="CAKMMW010000001">
    <property type="protein sequence ID" value="CAH1192493.1"/>
    <property type="molecule type" value="Genomic_DNA"/>
</dbReference>
<reference evidence="2" key="1">
    <citation type="submission" date="2022-01" db="EMBL/GenBank/DDBJ databases">
        <authorList>
            <person name="Criscuolo A."/>
        </authorList>
    </citation>
    <scope>NUCLEOTIDE SEQUENCE</scope>
    <source>
        <strain evidence="2">CIP111891</strain>
    </source>
</reference>
<gene>
    <name evidence="2" type="primary">glcK_1</name>
    <name evidence="2" type="ORF">PAECIP111891_00327</name>
</gene>
<evidence type="ECO:0000256" key="1">
    <source>
        <dbReference type="ARBA" id="ARBA00006479"/>
    </source>
</evidence>
<evidence type="ECO:0000313" key="2">
    <source>
        <dbReference type="EMBL" id="CAH1192493.1"/>
    </source>
</evidence>
<dbReference type="InterPro" id="IPR043129">
    <property type="entry name" value="ATPase_NBD"/>
</dbReference>
<evidence type="ECO:0000313" key="3">
    <source>
        <dbReference type="Proteomes" id="UP000838821"/>
    </source>
</evidence>